<organism evidence="1 2">
    <name type="scientific">Desulfurococcus mucosus (strain ATCC 35584 / DSM 2162 / JCM 9187 / O7/1)</name>
    <dbReference type="NCBI Taxonomy" id="765177"/>
    <lineage>
        <taxon>Archaea</taxon>
        <taxon>Thermoproteota</taxon>
        <taxon>Thermoprotei</taxon>
        <taxon>Desulfurococcales</taxon>
        <taxon>Desulfurococcaceae</taxon>
        <taxon>Desulfurococcus</taxon>
    </lineage>
</organism>
<dbReference type="HOGENOM" id="CLU_078426_0_0_2"/>
<dbReference type="STRING" id="765177.Desmu_0742"/>
<keyword evidence="2" id="KW-1185">Reference proteome</keyword>
<name>E8R971_DESM0</name>
<dbReference type="AlphaFoldDB" id="E8R971"/>
<accession>E8R971</accession>
<proteinExistence type="predicted"/>
<reference evidence="1 2" key="2">
    <citation type="journal article" date="2011" name="Stand. Genomic Sci.">
        <title>Complete genome sequence of Desulfurococcus mucosus type strain (O7/1).</title>
        <authorList>
            <person name="Wirth R."/>
            <person name="Chertkov O."/>
            <person name="Held B."/>
            <person name="Lapidus A."/>
            <person name="Nolan M."/>
            <person name="Lucas S."/>
            <person name="Hammon N."/>
            <person name="Deshpande S."/>
            <person name="Cheng J.F."/>
            <person name="Tapia R."/>
            <person name="Han C."/>
            <person name="Goodwin L."/>
            <person name="Pitluck S."/>
            <person name="Liolios K."/>
            <person name="Ioanna P."/>
            <person name="Ivanova N."/>
            <person name="Mavromatis K."/>
            <person name="Mikhailova N."/>
            <person name="Pati A."/>
            <person name="Chen A."/>
            <person name="Palaniappan K."/>
            <person name="Land M."/>
            <person name="Hauser L."/>
            <person name="Chang Y.J."/>
            <person name="Jeffries C.D."/>
            <person name="Bilek Y."/>
            <person name="Hader T."/>
            <person name="Rohde M."/>
            <person name="Spring S."/>
            <person name="Sikorski J."/>
            <person name="Goker M."/>
            <person name="Woyke T."/>
            <person name="Bristow J."/>
            <person name="Eisen J.A."/>
            <person name="Markowitz V."/>
            <person name="Hugenholtz P."/>
            <person name="Kyrpides N.C."/>
            <person name="Klenk H.P."/>
        </authorList>
    </citation>
    <scope>NUCLEOTIDE SEQUENCE [LARGE SCALE GENOMIC DNA]</scope>
    <source>
        <strain evidence="2">ATCC 35584 / DSM 2162 / JCM 9187 / O7/1</strain>
    </source>
</reference>
<dbReference type="OrthoDB" id="85965at2157"/>
<gene>
    <name evidence="1" type="ordered locus">Desmu_0742</name>
</gene>
<dbReference type="EMBL" id="CP002363">
    <property type="protein sequence ID" value="ADV65047.1"/>
    <property type="molecule type" value="Genomic_DNA"/>
</dbReference>
<reference evidence="2" key="1">
    <citation type="submission" date="2010-11" db="EMBL/GenBank/DDBJ databases">
        <title>The complete genome of Desulfurococcus mucosus DSM 2162.</title>
        <authorList>
            <consortium name="US DOE Joint Genome Institute (JGI-PGF)"/>
            <person name="Lucas S."/>
            <person name="Copeland A."/>
            <person name="Lapidus A."/>
            <person name="Bruce D."/>
            <person name="Goodwin L."/>
            <person name="Pitluck S."/>
            <person name="Kyrpides N."/>
            <person name="Mavromatis K."/>
            <person name="Pagani I."/>
            <person name="Ivanova N."/>
            <person name="Ovchinnikova G."/>
            <person name="Chertkov O."/>
            <person name="Held B."/>
            <person name="Brettin T."/>
            <person name="Detter J.C."/>
            <person name="Tapia R."/>
            <person name="Han C."/>
            <person name="Land M."/>
            <person name="Hauser L."/>
            <person name="Markowitz V."/>
            <person name="Cheng J.-F."/>
            <person name="Hugenholtz P."/>
            <person name="Woyke T."/>
            <person name="Wu D."/>
            <person name="Wirth R."/>
            <person name="Bilek Y."/>
            <person name="Hader T."/>
            <person name="Klenk H.-P."/>
            <person name="Eisen J.A."/>
        </authorList>
    </citation>
    <scope>NUCLEOTIDE SEQUENCE [LARGE SCALE GENOMIC DNA]</scope>
    <source>
        <strain evidence="2">ATCC 35584 / DSM 2162 / JCM 9187 / O7/1</strain>
    </source>
</reference>
<protein>
    <recommendedName>
        <fullName evidence="3">Hpr(Ser) kinase/phosphatase</fullName>
    </recommendedName>
</protein>
<evidence type="ECO:0008006" key="3">
    <source>
        <dbReference type="Google" id="ProtNLM"/>
    </source>
</evidence>
<dbReference type="RefSeq" id="WP_013562269.1">
    <property type="nucleotide sequence ID" value="NC_014961.1"/>
</dbReference>
<dbReference type="GeneID" id="10153437"/>
<evidence type="ECO:0000313" key="2">
    <source>
        <dbReference type="Proteomes" id="UP000001068"/>
    </source>
</evidence>
<dbReference type="Proteomes" id="UP000001068">
    <property type="component" value="Chromosome"/>
</dbReference>
<dbReference type="KEGG" id="dmu:Desmu_0742"/>
<sequence length="312" mass="34642">MRRYISVDEVCVELLGDGVTEIAESFTSSFSRRYLPDPRLADYCSTVDIEVSWIRGTGFRVLATGYYDVLPDKYVVEGAPVEPYVNEAPVFFLIQALARRLALRDRFILTDSVSIHIPRTGRAVLLLGYPHTGKSTISSIAYSKGFTVLSTENTVVEASGSGLRVRAGSSILVFDPRVKELYGVNVSPHYTTRHGYGVLDIGDEKRASLLRDGVEASSIYILHTSFSSSGVSVEQVKGRKIGKLLWYFAVSVLKGLDFYEPVPLNMPLESLENRLLGFLSTIREKYEGRVFEVFGSPLEVFTEIARREGGSL</sequence>
<evidence type="ECO:0000313" key="1">
    <source>
        <dbReference type="EMBL" id="ADV65047.1"/>
    </source>
</evidence>
<dbReference type="eggNOG" id="arCOG07350">
    <property type="taxonomic scope" value="Archaea"/>
</dbReference>